<sequence>MALNTVSKTQMLRNNFDKGNRWYTSDFKAFSLRREGFSCFECQIEYEKNYNSPLEYLVAKFMLRTKFIKSVCLLKKFY</sequence>
<dbReference type="EMBL" id="AEPV01000069">
    <property type="protein sequence ID" value="EFU73348.1"/>
    <property type="molecule type" value="Genomic_DNA"/>
</dbReference>
<keyword evidence="2" id="KW-1185">Reference proteome</keyword>
<protein>
    <submittedName>
        <fullName evidence="1">Uncharacterized protein</fullName>
    </submittedName>
</protein>
<reference evidence="1 2" key="1">
    <citation type="submission" date="2010-12" db="EMBL/GenBank/DDBJ databases">
        <authorList>
            <person name="Muzny D."/>
            <person name="Qin X."/>
            <person name="Deng J."/>
            <person name="Jiang H."/>
            <person name="Liu Y."/>
            <person name="Qu J."/>
            <person name="Song X.-Z."/>
            <person name="Zhang L."/>
            <person name="Thornton R."/>
            <person name="Coyle M."/>
            <person name="Francisco L."/>
            <person name="Jackson L."/>
            <person name="Javaid M."/>
            <person name="Korchina V."/>
            <person name="Kovar C."/>
            <person name="Mata R."/>
            <person name="Mathew T."/>
            <person name="Ngo R."/>
            <person name="Nguyen L."/>
            <person name="Nguyen N."/>
            <person name="Okwuonu G."/>
            <person name="Ongeri F."/>
            <person name="Pham C."/>
            <person name="Simmons D."/>
            <person name="Wilczek-Boney K."/>
            <person name="Hale W."/>
            <person name="Jakkamsetti A."/>
            <person name="Pham P."/>
            <person name="Ruth R."/>
            <person name="San Lucas F."/>
            <person name="Warren J."/>
            <person name="Zhang J."/>
            <person name="Zhao Z."/>
            <person name="Zhou C."/>
            <person name="Zhu D."/>
            <person name="Lee S."/>
            <person name="Bess C."/>
            <person name="Blankenburg K."/>
            <person name="Forbes L."/>
            <person name="Fu Q."/>
            <person name="Gubbala S."/>
            <person name="Hirani K."/>
            <person name="Jayaseelan J.C."/>
            <person name="Lara F."/>
            <person name="Munidasa M."/>
            <person name="Palculict T."/>
            <person name="Patil S."/>
            <person name="Pu L.-L."/>
            <person name="Saada N."/>
            <person name="Tang L."/>
            <person name="Weissenberger G."/>
            <person name="Zhu Y."/>
            <person name="Hemphill L."/>
            <person name="Shang Y."/>
            <person name="Youmans B."/>
            <person name="Ayvaz T."/>
            <person name="Ross M."/>
            <person name="Santibanez J."/>
            <person name="Aqrawi P."/>
            <person name="Gross S."/>
            <person name="Joshi V."/>
            <person name="Fowler G."/>
            <person name="Nazareth L."/>
            <person name="Reid J."/>
            <person name="Worley K."/>
            <person name="Petrosino J."/>
            <person name="Highlander S."/>
            <person name="Gibbs R."/>
        </authorList>
    </citation>
    <scope>NUCLEOTIDE SEQUENCE [LARGE SCALE GENOMIC DNA]</scope>
    <source>
        <strain evidence="2">DSM 15952 / CCUG 50447 / LMG 22039 / TP 1.5</strain>
    </source>
</reference>
<evidence type="ECO:0000313" key="2">
    <source>
        <dbReference type="Proteomes" id="UP000010296"/>
    </source>
</evidence>
<dbReference type="AlphaFoldDB" id="E6LHE9"/>
<name>E6LHE9_ENTI1</name>
<organism evidence="1 2">
    <name type="scientific">Enterococcus italicus (strain DSM 15952 / CCUG 50447 / LMG 22039 / TP 1.5)</name>
    <dbReference type="NCBI Taxonomy" id="888064"/>
    <lineage>
        <taxon>Bacteria</taxon>
        <taxon>Bacillati</taxon>
        <taxon>Bacillota</taxon>
        <taxon>Bacilli</taxon>
        <taxon>Lactobacillales</taxon>
        <taxon>Enterococcaceae</taxon>
        <taxon>Enterococcus</taxon>
    </lineage>
</organism>
<dbReference type="Proteomes" id="UP000010296">
    <property type="component" value="Unassembled WGS sequence"/>
</dbReference>
<accession>E6LHE9</accession>
<proteinExistence type="predicted"/>
<evidence type="ECO:0000313" key="1">
    <source>
        <dbReference type="EMBL" id="EFU73348.1"/>
    </source>
</evidence>
<gene>
    <name evidence="1" type="ORF">HMPREF9088_1789</name>
</gene>
<comment type="caution">
    <text evidence="1">The sequence shown here is derived from an EMBL/GenBank/DDBJ whole genome shotgun (WGS) entry which is preliminary data.</text>
</comment>
<dbReference type="HOGENOM" id="CLU_2616539_0_0_9"/>